<dbReference type="InterPro" id="IPR019587">
    <property type="entry name" value="Polyketide_cyclase/dehydratase"/>
</dbReference>
<dbReference type="SUPFAM" id="SSF55961">
    <property type="entry name" value="Bet v1-like"/>
    <property type="match status" value="1"/>
</dbReference>
<evidence type="ECO:0000313" key="3">
    <source>
        <dbReference type="Proteomes" id="UP001597511"/>
    </source>
</evidence>
<protein>
    <submittedName>
        <fullName evidence="2">SRPBCC family protein</fullName>
    </submittedName>
</protein>
<dbReference type="CDD" id="cd07818">
    <property type="entry name" value="SRPBCC_1"/>
    <property type="match status" value="1"/>
</dbReference>
<accession>A0ABW6A398</accession>
<sequence>MAALKKILVFLFFVVLSAALLSFFLPTEQKVERSVTINAPIAEVYKNISSLSKFNSWSVWSQGDSSLRNTYSEKDGMTGAKATWTGDPAISGKGEMEIISLKENKEAVFAIRFMEPKKIDARSAITLEEKNGQTIVTWRFTVPTPRPWNISNLFYKMEKQMAGDFEQGLTNLKKLTEPNTPQMAKTPAYTVEQINFPATLYAGMRQKMGWIEIPQFLTSHFNHIDGVLQNIQVTGNGHAGLFYEWDNKNQTTDMAAAVAIPDGTELESQLSIKPVTIEASKAISVNFYGDYRKTEAAYESLEKFLKENKLTKKQPVIEQYLTNPATVKDTAQWHTKIIFLVE</sequence>
<dbReference type="InterPro" id="IPR010499">
    <property type="entry name" value="AraC_E-bd"/>
</dbReference>
<comment type="caution">
    <text evidence="2">The sequence shown here is derived from an EMBL/GenBank/DDBJ whole genome shotgun (WGS) entry which is preliminary data.</text>
</comment>
<dbReference type="Pfam" id="PF10604">
    <property type="entry name" value="Polyketide_cyc2"/>
    <property type="match status" value="1"/>
</dbReference>
<dbReference type="SUPFAM" id="SSF55136">
    <property type="entry name" value="Probable bacterial effector-binding domain"/>
    <property type="match status" value="1"/>
</dbReference>
<dbReference type="SMART" id="SM00871">
    <property type="entry name" value="AraC_E_bind"/>
    <property type="match status" value="1"/>
</dbReference>
<evidence type="ECO:0000259" key="1">
    <source>
        <dbReference type="SMART" id="SM00871"/>
    </source>
</evidence>
<dbReference type="InterPro" id="IPR011256">
    <property type="entry name" value="Reg_factor_effector_dom_sf"/>
</dbReference>
<evidence type="ECO:0000313" key="2">
    <source>
        <dbReference type="EMBL" id="MFD2919783.1"/>
    </source>
</evidence>
<organism evidence="2 3">
    <name type="scientific">Terrimonas rubra</name>
    <dbReference type="NCBI Taxonomy" id="1035890"/>
    <lineage>
        <taxon>Bacteria</taxon>
        <taxon>Pseudomonadati</taxon>
        <taxon>Bacteroidota</taxon>
        <taxon>Chitinophagia</taxon>
        <taxon>Chitinophagales</taxon>
        <taxon>Chitinophagaceae</taxon>
        <taxon>Terrimonas</taxon>
    </lineage>
</organism>
<keyword evidence="3" id="KW-1185">Reference proteome</keyword>
<dbReference type="RefSeq" id="WP_386097355.1">
    <property type="nucleotide sequence ID" value="NZ_JBHUOZ010000002.1"/>
</dbReference>
<dbReference type="Pfam" id="PF06445">
    <property type="entry name" value="GyrI-like"/>
    <property type="match status" value="1"/>
</dbReference>
<reference evidence="3" key="1">
    <citation type="journal article" date="2019" name="Int. J. Syst. Evol. Microbiol.">
        <title>The Global Catalogue of Microorganisms (GCM) 10K type strain sequencing project: providing services to taxonomists for standard genome sequencing and annotation.</title>
        <authorList>
            <consortium name="The Broad Institute Genomics Platform"/>
            <consortium name="The Broad Institute Genome Sequencing Center for Infectious Disease"/>
            <person name="Wu L."/>
            <person name="Ma J."/>
        </authorList>
    </citation>
    <scope>NUCLEOTIDE SEQUENCE [LARGE SCALE GENOMIC DNA]</scope>
    <source>
        <strain evidence="3">KCTC 23299</strain>
    </source>
</reference>
<dbReference type="Proteomes" id="UP001597511">
    <property type="component" value="Unassembled WGS sequence"/>
</dbReference>
<dbReference type="InterPro" id="IPR029442">
    <property type="entry name" value="GyrI-like"/>
</dbReference>
<proteinExistence type="predicted"/>
<dbReference type="InterPro" id="IPR023393">
    <property type="entry name" value="START-like_dom_sf"/>
</dbReference>
<dbReference type="Gene3D" id="3.30.530.20">
    <property type="match status" value="1"/>
</dbReference>
<name>A0ABW6A398_9BACT</name>
<dbReference type="EMBL" id="JBHUOZ010000002">
    <property type="protein sequence ID" value="MFD2919783.1"/>
    <property type="molecule type" value="Genomic_DNA"/>
</dbReference>
<gene>
    <name evidence="2" type="ORF">ACFS6H_08705</name>
</gene>
<feature type="domain" description="AraC effector-binding" evidence="1">
    <location>
        <begin position="189"/>
        <end position="342"/>
    </location>
</feature>
<dbReference type="Gene3D" id="3.20.80.10">
    <property type="entry name" value="Regulatory factor, effector binding domain"/>
    <property type="match status" value="1"/>
</dbReference>